<evidence type="ECO:0000313" key="1">
    <source>
        <dbReference type="EMBL" id="KRY48970.1"/>
    </source>
</evidence>
<proteinExistence type="predicted"/>
<name>A0A0V1CI35_TRIBR</name>
<reference evidence="1 2" key="1">
    <citation type="submission" date="2015-01" db="EMBL/GenBank/DDBJ databases">
        <title>Evolution of Trichinella species and genotypes.</title>
        <authorList>
            <person name="Korhonen P.K."/>
            <person name="Edoardo P."/>
            <person name="Giuseppe L.R."/>
            <person name="Gasser R.B."/>
        </authorList>
    </citation>
    <scope>NUCLEOTIDE SEQUENCE [LARGE SCALE GENOMIC DNA]</scope>
    <source>
        <strain evidence="1">ISS120</strain>
    </source>
</reference>
<accession>A0A0V1CI35</accession>
<dbReference type="AlphaFoldDB" id="A0A0V1CI35"/>
<gene>
    <name evidence="1" type="ORF">T03_5418</name>
</gene>
<keyword evidence="2" id="KW-1185">Reference proteome</keyword>
<dbReference type="EMBL" id="JYDI01000190">
    <property type="protein sequence ID" value="KRY48970.1"/>
    <property type="molecule type" value="Genomic_DNA"/>
</dbReference>
<comment type="caution">
    <text evidence="1">The sequence shown here is derived from an EMBL/GenBank/DDBJ whole genome shotgun (WGS) entry which is preliminary data.</text>
</comment>
<evidence type="ECO:0000313" key="2">
    <source>
        <dbReference type="Proteomes" id="UP000054653"/>
    </source>
</evidence>
<sequence length="98" mass="11550">MLVRKGSFLEIPDQRIIRFSAHDKWTQVIVRTNAKFIFPEEQLVACEMKWNFSKLRNNNKLLYNCSTAETADFSTKKLSVPTVLIFIRDWNPEQIRSS</sequence>
<protein>
    <submittedName>
        <fullName evidence="1">Uncharacterized protein</fullName>
    </submittedName>
</protein>
<organism evidence="1 2">
    <name type="scientific">Trichinella britovi</name>
    <name type="common">Parasitic roundworm</name>
    <dbReference type="NCBI Taxonomy" id="45882"/>
    <lineage>
        <taxon>Eukaryota</taxon>
        <taxon>Metazoa</taxon>
        <taxon>Ecdysozoa</taxon>
        <taxon>Nematoda</taxon>
        <taxon>Enoplea</taxon>
        <taxon>Dorylaimia</taxon>
        <taxon>Trichinellida</taxon>
        <taxon>Trichinellidae</taxon>
        <taxon>Trichinella</taxon>
    </lineage>
</organism>
<dbReference type="Proteomes" id="UP000054653">
    <property type="component" value="Unassembled WGS sequence"/>
</dbReference>